<dbReference type="Proteomes" id="UP000601435">
    <property type="component" value="Unassembled WGS sequence"/>
</dbReference>
<evidence type="ECO:0000313" key="2">
    <source>
        <dbReference type="EMBL" id="CAE7855607.1"/>
    </source>
</evidence>
<sequence>ALGFMLQCPVSMKTVDFPGGDLPAQAKLSHSGRNFTNDPNPMCPWCCADGKAIPYGDFRRSAKWRETVASETPWGSSSPLHDLPGGEDE</sequence>
<organism evidence="2 3">
    <name type="scientific">Symbiodinium necroappetens</name>
    <dbReference type="NCBI Taxonomy" id="1628268"/>
    <lineage>
        <taxon>Eukaryota</taxon>
        <taxon>Sar</taxon>
        <taxon>Alveolata</taxon>
        <taxon>Dinophyceae</taxon>
        <taxon>Suessiales</taxon>
        <taxon>Symbiodiniaceae</taxon>
        <taxon>Symbiodinium</taxon>
    </lineage>
</organism>
<feature type="region of interest" description="Disordered" evidence="1">
    <location>
        <begin position="67"/>
        <end position="89"/>
    </location>
</feature>
<feature type="non-terminal residue" evidence="2">
    <location>
        <position position="1"/>
    </location>
</feature>
<accession>A0A813A586</accession>
<reference evidence="2" key="1">
    <citation type="submission" date="2021-02" db="EMBL/GenBank/DDBJ databases">
        <authorList>
            <person name="Dougan E. K."/>
            <person name="Rhodes N."/>
            <person name="Thang M."/>
            <person name="Chan C."/>
        </authorList>
    </citation>
    <scope>NUCLEOTIDE SEQUENCE</scope>
</reference>
<comment type="caution">
    <text evidence="2">The sequence shown here is derived from an EMBL/GenBank/DDBJ whole genome shotgun (WGS) entry which is preliminary data.</text>
</comment>
<feature type="non-terminal residue" evidence="2">
    <location>
        <position position="89"/>
    </location>
</feature>
<dbReference type="AlphaFoldDB" id="A0A813A586"/>
<feature type="compositionally biased region" description="Polar residues" evidence="1">
    <location>
        <begin position="69"/>
        <end position="79"/>
    </location>
</feature>
<dbReference type="EMBL" id="CAJNJA010055469">
    <property type="protein sequence ID" value="CAE7855607.1"/>
    <property type="molecule type" value="Genomic_DNA"/>
</dbReference>
<evidence type="ECO:0000256" key="1">
    <source>
        <dbReference type="SAM" id="MobiDB-lite"/>
    </source>
</evidence>
<evidence type="ECO:0000313" key="3">
    <source>
        <dbReference type="Proteomes" id="UP000601435"/>
    </source>
</evidence>
<protein>
    <submittedName>
        <fullName evidence="2">HMGS protein</fullName>
    </submittedName>
</protein>
<proteinExistence type="predicted"/>
<gene>
    <name evidence="2" type="primary">HMGS</name>
    <name evidence="2" type="ORF">SNEC2469_LOCUS26836</name>
</gene>
<name>A0A813A586_9DINO</name>
<keyword evidence="3" id="KW-1185">Reference proteome</keyword>